<name>A0A1H8ZSE1_9BACI</name>
<dbReference type="EMBL" id="FOEH01000001">
    <property type="protein sequence ID" value="SEP67406.1"/>
    <property type="molecule type" value="Genomic_DNA"/>
</dbReference>
<evidence type="ECO:0000259" key="1">
    <source>
        <dbReference type="Pfam" id="PF00534"/>
    </source>
</evidence>
<gene>
    <name evidence="2" type="ORF">SAMN05216232_0540</name>
</gene>
<comment type="caution">
    <text evidence="2">The sequence shown here is derived from an EMBL/GenBank/DDBJ whole genome shotgun (WGS) entry which is preliminary data.</text>
</comment>
<dbReference type="PANTHER" id="PTHR12526:SF630">
    <property type="entry name" value="GLYCOSYLTRANSFERASE"/>
    <property type="match status" value="1"/>
</dbReference>
<dbReference type="SUPFAM" id="SSF53756">
    <property type="entry name" value="UDP-Glycosyltransferase/glycogen phosphorylase"/>
    <property type="match status" value="1"/>
</dbReference>
<evidence type="ECO:0000313" key="3">
    <source>
        <dbReference type="Proteomes" id="UP000198733"/>
    </source>
</evidence>
<protein>
    <submittedName>
        <fullName evidence="2">Glycosyltransferase involved in cell wall bisynthesis</fullName>
    </submittedName>
</protein>
<dbReference type="RefSeq" id="WP_092502042.1">
    <property type="nucleotide sequence ID" value="NZ_FOEH01000001.1"/>
</dbReference>
<feature type="domain" description="Glycosyl transferase family 1" evidence="1">
    <location>
        <begin position="230"/>
        <end position="376"/>
    </location>
</feature>
<dbReference type="Proteomes" id="UP000198733">
    <property type="component" value="Unassembled WGS sequence"/>
</dbReference>
<sequence length="389" mass="44639">MKKKVIFMIINMNVGGTEKALLNMIAEMPKADYDITILMLEKYGGFLESIPSEVNVEYLQEYPTFKEELNQPPKKKALKLIKRGRFIKGILFSTIVLLSKLTKNKSIFFNYLLKNVPELTNEYDVAIAYAGPMDFISYFVAMKINAKKKIQWIHFDITKVGFDNRFAAKLYKQFDKIFVVSKEGKNKFINLFPQFENKVESFPNKVSREIVLKMADEGPGFEGNFNGVRILTVGRLSKEKGQDLAIRALAKLKKAGFNVRWYCIGEGSARAEYQELIKEYEVDNDFILLGAKPNPYPYMKQCDIYVQPSRHEGYCITLAEAKCFNKPIVSTNFTGAREQIVNGKTGVIVNIGETDVYNAIKKMLDNKLLCQRYSESISKEHFEKIVSHY</sequence>
<dbReference type="InterPro" id="IPR001296">
    <property type="entry name" value="Glyco_trans_1"/>
</dbReference>
<accession>A0A1H8ZSE1</accession>
<keyword evidence="3" id="KW-1185">Reference proteome</keyword>
<evidence type="ECO:0000313" key="2">
    <source>
        <dbReference type="EMBL" id="SEP67406.1"/>
    </source>
</evidence>
<dbReference type="Gene3D" id="3.40.50.2000">
    <property type="entry name" value="Glycogen Phosphorylase B"/>
    <property type="match status" value="2"/>
</dbReference>
<proteinExistence type="predicted"/>
<organism evidence="2 3">
    <name type="scientific">Virgibacillus subterraneus</name>
    <dbReference type="NCBI Taxonomy" id="621109"/>
    <lineage>
        <taxon>Bacteria</taxon>
        <taxon>Bacillati</taxon>
        <taxon>Bacillota</taxon>
        <taxon>Bacilli</taxon>
        <taxon>Bacillales</taxon>
        <taxon>Bacillaceae</taxon>
        <taxon>Virgibacillus</taxon>
    </lineage>
</organism>
<dbReference type="PANTHER" id="PTHR12526">
    <property type="entry name" value="GLYCOSYLTRANSFERASE"/>
    <property type="match status" value="1"/>
</dbReference>
<dbReference type="CDD" id="cd03811">
    <property type="entry name" value="GT4_GT28_WabH-like"/>
    <property type="match status" value="1"/>
</dbReference>
<reference evidence="2 3" key="1">
    <citation type="submission" date="2016-10" db="EMBL/GenBank/DDBJ databases">
        <authorList>
            <person name="Varghese N."/>
            <person name="Submissions S."/>
        </authorList>
    </citation>
    <scope>NUCLEOTIDE SEQUENCE [LARGE SCALE GENOMIC DNA]</scope>
    <source>
        <strain evidence="2 3">CGMCC 1.7734</strain>
    </source>
</reference>
<dbReference type="Pfam" id="PF00534">
    <property type="entry name" value="Glycos_transf_1"/>
    <property type="match status" value="1"/>
</dbReference>